<evidence type="ECO:0000313" key="2">
    <source>
        <dbReference type="EMBL" id="KAF6146829.1"/>
    </source>
</evidence>
<dbReference type="PANTHER" id="PTHR31973:SF187">
    <property type="entry name" value="MUTATOR TRANSPOSASE MUDRA PROTEIN"/>
    <property type="match status" value="1"/>
</dbReference>
<dbReference type="PANTHER" id="PTHR31973">
    <property type="entry name" value="POLYPROTEIN, PUTATIVE-RELATED"/>
    <property type="match status" value="1"/>
</dbReference>
<organism evidence="2 3">
    <name type="scientific">Kingdonia uniflora</name>
    <dbReference type="NCBI Taxonomy" id="39325"/>
    <lineage>
        <taxon>Eukaryota</taxon>
        <taxon>Viridiplantae</taxon>
        <taxon>Streptophyta</taxon>
        <taxon>Embryophyta</taxon>
        <taxon>Tracheophyta</taxon>
        <taxon>Spermatophyta</taxon>
        <taxon>Magnoliopsida</taxon>
        <taxon>Ranunculales</taxon>
        <taxon>Circaeasteraceae</taxon>
        <taxon>Kingdonia</taxon>
    </lineage>
</organism>
<dbReference type="EMBL" id="JACGCM010001954">
    <property type="protein sequence ID" value="KAF6146829.1"/>
    <property type="molecule type" value="Genomic_DNA"/>
</dbReference>
<accession>A0A7J7LW70</accession>
<feature type="region of interest" description="Disordered" evidence="1">
    <location>
        <begin position="274"/>
        <end position="295"/>
    </location>
</feature>
<evidence type="ECO:0000256" key="1">
    <source>
        <dbReference type="SAM" id="MobiDB-lite"/>
    </source>
</evidence>
<dbReference type="Proteomes" id="UP000541444">
    <property type="component" value="Unassembled WGS sequence"/>
</dbReference>
<evidence type="ECO:0008006" key="4">
    <source>
        <dbReference type="Google" id="ProtNLM"/>
    </source>
</evidence>
<feature type="compositionally biased region" description="Low complexity" evidence="1">
    <location>
        <begin position="389"/>
        <end position="398"/>
    </location>
</feature>
<keyword evidence="3" id="KW-1185">Reference proteome</keyword>
<sequence>MKLKGHCFEHDYKGTVGAVNKMGNASWVANEIEDLVRDVKTITPKKLKVKIKKKFGVDISYYSAWNAKTIRMERIMGSFNLGYTILPELNRQILLCNPCSILTTSVDGATMQWTCTCIAFKALIDEFLNGCRPILGLDGCFLKGKYGGVIMKIRDKPLDKEIEMLNLMLMKLLNERRIKERTWDQRGLVPRALTHIEKLKTHYGDYDFEGEDDDGFVLIGTSGGRWKLNLLTHTFFVANITMYHHMWQHIQELSMLSLIHQIGVRQVETPLLVRGPGRPKKVRRKDADEGGGQQKKCGKCGMFGHIKKICKGTPAPPTISWSQPAYRVDTPSSVSRNRSEMGFDGPPQTVRSTYSLKRGGRPRWSRPKQQAKFVPSNPHMNDVSQVTESQIRGSQNRGRGSGSGRGNGIIQESETLDVYTGRGRGSSRSSGRGNGIVQDCETLDVCTDRGRGSGSGRGRGNRRLNALTPSQARFVEN</sequence>
<feature type="region of interest" description="Disordered" evidence="1">
    <location>
        <begin position="321"/>
        <end position="477"/>
    </location>
</feature>
<dbReference type="AlphaFoldDB" id="A0A7J7LW70"/>
<comment type="caution">
    <text evidence="2">The sequence shown here is derived from an EMBL/GenBank/DDBJ whole genome shotgun (WGS) entry which is preliminary data.</text>
</comment>
<protein>
    <recommendedName>
        <fullName evidence="4">CCHC-type domain-containing protein</fullName>
    </recommendedName>
</protein>
<name>A0A7J7LW70_9MAGN</name>
<dbReference type="OrthoDB" id="785835at2759"/>
<proteinExistence type="predicted"/>
<evidence type="ECO:0000313" key="3">
    <source>
        <dbReference type="Proteomes" id="UP000541444"/>
    </source>
</evidence>
<reference evidence="2 3" key="1">
    <citation type="journal article" date="2020" name="IScience">
        <title>Genome Sequencing of the Endangered Kingdonia uniflora (Circaeasteraceae, Ranunculales) Reveals Potential Mechanisms of Evolutionary Specialization.</title>
        <authorList>
            <person name="Sun Y."/>
            <person name="Deng T."/>
            <person name="Zhang A."/>
            <person name="Moore M.J."/>
            <person name="Landis J.B."/>
            <person name="Lin N."/>
            <person name="Zhang H."/>
            <person name="Zhang X."/>
            <person name="Huang J."/>
            <person name="Zhang X."/>
            <person name="Sun H."/>
            <person name="Wang H."/>
        </authorList>
    </citation>
    <scope>NUCLEOTIDE SEQUENCE [LARGE SCALE GENOMIC DNA]</scope>
    <source>
        <strain evidence="2">TB1705</strain>
        <tissue evidence="2">Leaf</tissue>
    </source>
</reference>
<feature type="compositionally biased region" description="Polar residues" evidence="1">
    <location>
        <begin position="378"/>
        <end position="388"/>
    </location>
</feature>
<gene>
    <name evidence="2" type="ORF">GIB67_018482</name>
</gene>